<evidence type="ECO:0000313" key="2">
    <source>
        <dbReference type="Proteomes" id="UP000234681"/>
    </source>
</evidence>
<accession>A6JQ10</accession>
<sequence length="16" mass="2283">MRFFFFFFFFHMRFLD</sequence>
<protein>
    <submittedName>
        <fullName evidence="1">RCG23323</fullName>
    </submittedName>
</protein>
<dbReference type="EMBL" id="CH473996">
    <property type="protein sequence ID" value="EDL97927.1"/>
    <property type="molecule type" value="Genomic_DNA"/>
</dbReference>
<proteinExistence type="predicted"/>
<evidence type="ECO:0000313" key="1">
    <source>
        <dbReference type="EMBL" id="EDL97927.1"/>
    </source>
</evidence>
<dbReference type="AlphaFoldDB" id="A6JQ10"/>
<gene>
    <name evidence="1" type="ORF">rCG_23323</name>
</gene>
<reference evidence="2" key="1">
    <citation type="submission" date="2005-09" db="EMBL/GenBank/DDBJ databases">
        <authorList>
            <person name="Mural R.J."/>
            <person name="Li P.W."/>
            <person name="Adams M.D."/>
            <person name="Amanatides P.G."/>
            <person name="Baden-Tillson H."/>
            <person name="Barnstead M."/>
            <person name="Chin S.H."/>
            <person name="Dew I."/>
            <person name="Evans C.A."/>
            <person name="Ferriera S."/>
            <person name="Flanigan M."/>
            <person name="Fosler C."/>
            <person name="Glodek A."/>
            <person name="Gu Z."/>
            <person name="Holt R.A."/>
            <person name="Jennings D."/>
            <person name="Kraft C.L."/>
            <person name="Lu F."/>
            <person name="Nguyen T."/>
            <person name="Nusskern D.R."/>
            <person name="Pfannkoch C.M."/>
            <person name="Sitter C."/>
            <person name="Sutton G.G."/>
            <person name="Venter J.C."/>
            <person name="Wang Z."/>
            <person name="Woodage T."/>
            <person name="Zheng X.H."/>
            <person name="Zhong F."/>
        </authorList>
    </citation>
    <scope>NUCLEOTIDE SEQUENCE [LARGE SCALE GENOMIC DNA]</scope>
    <source>
        <strain>BN</strain>
        <strain evidence="2">Sprague-Dawley</strain>
    </source>
</reference>
<dbReference type="Proteomes" id="UP000234681">
    <property type="component" value="Chromosome 14"/>
</dbReference>
<organism evidence="1 2">
    <name type="scientific">Rattus norvegicus</name>
    <name type="common">Rat</name>
    <dbReference type="NCBI Taxonomy" id="10116"/>
    <lineage>
        <taxon>Eukaryota</taxon>
        <taxon>Metazoa</taxon>
        <taxon>Chordata</taxon>
        <taxon>Craniata</taxon>
        <taxon>Vertebrata</taxon>
        <taxon>Euteleostomi</taxon>
        <taxon>Mammalia</taxon>
        <taxon>Eutheria</taxon>
        <taxon>Euarchontoglires</taxon>
        <taxon>Glires</taxon>
        <taxon>Rodentia</taxon>
        <taxon>Myomorpha</taxon>
        <taxon>Muroidea</taxon>
        <taxon>Muridae</taxon>
        <taxon>Murinae</taxon>
        <taxon>Rattus</taxon>
    </lineage>
</organism>
<name>A6JQ10_RAT</name>